<feature type="domain" description="RRM" evidence="5">
    <location>
        <begin position="6"/>
        <end position="83"/>
    </location>
</feature>
<feature type="domain" description="RRM" evidence="5">
    <location>
        <begin position="254"/>
        <end position="333"/>
    </location>
</feature>
<dbReference type="AlphaFoldDB" id="A0A3P9JV19"/>
<dbReference type="PROSITE" id="PS50102">
    <property type="entry name" value="RRM"/>
    <property type="match status" value="4"/>
</dbReference>
<evidence type="ECO:0000256" key="2">
    <source>
        <dbReference type="ARBA" id="ARBA00022884"/>
    </source>
</evidence>
<reference evidence="6" key="3">
    <citation type="submission" date="2025-08" db="UniProtKB">
        <authorList>
            <consortium name="Ensembl"/>
        </authorList>
    </citation>
    <scope>IDENTIFICATION</scope>
    <source>
        <strain evidence="6">HNI</strain>
    </source>
</reference>
<dbReference type="SUPFAM" id="SSF54928">
    <property type="entry name" value="RNA-binding domain, RBD"/>
    <property type="match status" value="4"/>
</dbReference>
<reference evidence="6" key="4">
    <citation type="submission" date="2025-09" db="UniProtKB">
        <authorList>
            <consortium name="Ensembl"/>
        </authorList>
    </citation>
    <scope>IDENTIFICATION</scope>
    <source>
        <strain evidence="6">HNI</strain>
    </source>
</reference>
<keyword evidence="2 3" id="KW-0694">RNA-binding</keyword>
<dbReference type="InterPro" id="IPR012677">
    <property type="entry name" value="Nucleotide-bd_a/b_plait_sf"/>
</dbReference>
<dbReference type="Pfam" id="PF00076">
    <property type="entry name" value="RRM_1"/>
    <property type="match status" value="4"/>
</dbReference>
<feature type="domain" description="RRM" evidence="5">
    <location>
        <begin position="97"/>
        <end position="176"/>
    </location>
</feature>
<dbReference type="GO" id="GO:0003723">
    <property type="term" value="F:RNA binding"/>
    <property type="evidence" value="ECO:0007669"/>
    <property type="project" value="UniProtKB-UniRule"/>
</dbReference>
<evidence type="ECO:0000259" key="5">
    <source>
        <dbReference type="PROSITE" id="PS50102"/>
    </source>
</evidence>
<keyword evidence="1" id="KW-0677">Repeat</keyword>
<evidence type="ECO:0000256" key="4">
    <source>
        <dbReference type="SAM" id="MobiDB-lite"/>
    </source>
</evidence>
<dbReference type="Ensembl" id="ENSORLT00020015141.1">
    <property type="protein sequence ID" value="ENSORLP00020000182.1"/>
    <property type="gene ID" value="ENSORLG00020022498.1"/>
</dbReference>
<feature type="region of interest" description="Disordered" evidence="4">
    <location>
        <begin position="333"/>
        <end position="352"/>
    </location>
</feature>
<sequence length="552" mass="61148">MNNKVCKLFIGGLCVNTNDDGLRKHFEQFGTLTDFVVLQNKNAQRSRCFGFVTYSTPEEANAAMAAAPHTVEGNSVEVKRAIPKAKDNKSEAFAKGEKIFVGGLRNDIKESHLTDYFSRYGQIEKSEILLEKETGKKRGFGFVHFTHHKTADLALVERYHTVNGHMVEVKKAVAKQEIQAGNRTETTPRHRPGQGMMENQNGYGGFGFVTYSTPEETNAAMAAAPHTVQRNSVKVKVAVPTARANGSAAPAKGEKIFVGGLKNNIEEYHLTDYFSRYGPVEKSEILLEKETGKKRGFGFVHFTHHKTADLALVEKYHTVNGHLVEVKKAVAKQEMQAGNRTETTPRHRPGPAMMENQNGYGGFGFVTYSSPEETNADMAAAPHTVQRNSVKVKVAVPTARANGSAAPAKGEKIFVGGLKNNIEEYHLTDYFSWYGQVEKSEILLEKETGKKRGFGFVHFTHHKTADLALVVKYHTVNGHLVEVKKAVAKQEMQAGNRTETKPRQKQGQCMMENQNGYGGLAYGECCCPCHLSYLENGTRGYSYPQNRYRGSG</sequence>
<dbReference type="InterPro" id="IPR000504">
    <property type="entry name" value="RRM_dom"/>
</dbReference>
<name>A0A3P9JV19_ORYLA</name>
<feature type="domain" description="RRM" evidence="5">
    <location>
        <begin position="411"/>
        <end position="490"/>
    </location>
</feature>
<dbReference type="FunFam" id="3.30.70.330:FF:000040">
    <property type="entry name" value="Heterogeneous nuclear ribonucleoprotein A2/B1"/>
    <property type="match status" value="1"/>
</dbReference>
<evidence type="ECO:0000256" key="3">
    <source>
        <dbReference type="PROSITE-ProRule" id="PRU00176"/>
    </source>
</evidence>
<accession>A0A3P9JV19</accession>
<evidence type="ECO:0000313" key="6">
    <source>
        <dbReference type="Ensembl" id="ENSORLP00020000182.1"/>
    </source>
</evidence>
<reference evidence="6 7" key="2">
    <citation type="submission" date="2017-04" db="EMBL/GenBank/DDBJ databases">
        <title>CpG methylation of centromeres and impact of large insertions on vertebrate speciation.</title>
        <authorList>
            <person name="Ichikawa K."/>
            <person name="Yoshimura J."/>
            <person name="Morishita S."/>
        </authorList>
    </citation>
    <scope>NUCLEOTIDE SEQUENCE</scope>
    <source>
        <strain evidence="6 7">HNI</strain>
    </source>
</reference>
<dbReference type="Proteomes" id="UP000265180">
    <property type="component" value="Chromosome 16"/>
</dbReference>
<dbReference type="SMART" id="SM00360">
    <property type="entry name" value="RRM"/>
    <property type="match status" value="4"/>
</dbReference>
<evidence type="ECO:0000256" key="1">
    <source>
        <dbReference type="ARBA" id="ARBA00022737"/>
    </source>
</evidence>
<dbReference type="PANTHER" id="PTHR48026:SF28">
    <property type="entry name" value="HETEROGENEOUS NUCLEAR RIBONUCLEOPROTEIN A0,-LIKE"/>
    <property type="match status" value="1"/>
</dbReference>
<reference key="1">
    <citation type="journal article" date="2007" name="Nature">
        <title>The medaka draft genome and insights into vertebrate genome evolution.</title>
        <authorList>
            <person name="Kasahara M."/>
            <person name="Naruse K."/>
            <person name="Sasaki S."/>
            <person name="Nakatani Y."/>
            <person name="Qu W."/>
            <person name="Ahsan B."/>
            <person name="Yamada T."/>
            <person name="Nagayasu Y."/>
            <person name="Doi K."/>
            <person name="Kasai Y."/>
            <person name="Jindo T."/>
            <person name="Kobayashi D."/>
            <person name="Shimada A."/>
            <person name="Toyoda A."/>
            <person name="Kuroki Y."/>
            <person name="Fujiyama A."/>
            <person name="Sasaki T."/>
            <person name="Shimizu A."/>
            <person name="Asakawa S."/>
            <person name="Shimizu N."/>
            <person name="Hashimoto S."/>
            <person name="Yang J."/>
            <person name="Lee Y."/>
            <person name="Matsushima K."/>
            <person name="Sugano S."/>
            <person name="Sakaizumi M."/>
            <person name="Narita T."/>
            <person name="Ohishi K."/>
            <person name="Haga S."/>
            <person name="Ohta F."/>
            <person name="Nomoto H."/>
            <person name="Nogata K."/>
            <person name="Morishita T."/>
            <person name="Endo T."/>
            <person name="Shin-I T."/>
            <person name="Takeda H."/>
            <person name="Morishita S."/>
            <person name="Kohara Y."/>
        </authorList>
    </citation>
    <scope>NUCLEOTIDE SEQUENCE [LARGE SCALE GENOMIC DNA]</scope>
    <source>
        <strain>Hd-rR</strain>
    </source>
</reference>
<proteinExistence type="predicted"/>
<evidence type="ECO:0000313" key="7">
    <source>
        <dbReference type="Proteomes" id="UP000265180"/>
    </source>
</evidence>
<dbReference type="InterPro" id="IPR035979">
    <property type="entry name" value="RBD_domain_sf"/>
</dbReference>
<organism evidence="6 7">
    <name type="scientific">Oryzias latipes</name>
    <name type="common">Japanese rice fish</name>
    <name type="synonym">Japanese killifish</name>
    <dbReference type="NCBI Taxonomy" id="8090"/>
    <lineage>
        <taxon>Eukaryota</taxon>
        <taxon>Metazoa</taxon>
        <taxon>Chordata</taxon>
        <taxon>Craniata</taxon>
        <taxon>Vertebrata</taxon>
        <taxon>Euteleostomi</taxon>
        <taxon>Actinopterygii</taxon>
        <taxon>Neopterygii</taxon>
        <taxon>Teleostei</taxon>
        <taxon>Neoteleostei</taxon>
        <taxon>Acanthomorphata</taxon>
        <taxon>Ovalentaria</taxon>
        <taxon>Atherinomorphae</taxon>
        <taxon>Beloniformes</taxon>
        <taxon>Adrianichthyidae</taxon>
        <taxon>Oryziinae</taxon>
        <taxon>Oryzias</taxon>
    </lineage>
</organism>
<dbReference type="Gene3D" id="3.30.70.330">
    <property type="match status" value="6"/>
</dbReference>
<protein>
    <recommendedName>
        <fullName evidence="5">RRM domain-containing protein</fullName>
    </recommendedName>
</protein>
<dbReference type="PANTHER" id="PTHR48026">
    <property type="entry name" value="HOMOLOGOUS TO DROSOPHILA SQD (SQUID) PROTEIN"/>
    <property type="match status" value="1"/>
</dbReference>